<name>A0A382FNB3_9ZZZZ</name>
<evidence type="ECO:0000313" key="2">
    <source>
        <dbReference type="EMBL" id="SVB63703.1"/>
    </source>
</evidence>
<dbReference type="EMBL" id="UINC01050579">
    <property type="protein sequence ID" value="SVB63703.1"/>
    <property type="molecule type" value="Genomic_DNA"/>
</dbReference>
<keyword evidence="1" id="KW-0812">Transmembrane</keyword>
<organism evidence="2">
    <name type="scientific">marine metagenome</name>
    <dbReference type="NCBI Taxonomy" id="408172"/>
    <lineage>
        <taxon>unclassified sequences</taxon>
        <taxon>metagenomes</taxon>
        <taxon>ecological metagenomes</taxon>
    </lineage>
</organism>
<protein>
    <submittedName>
        <fullName evidence="2">Uncharacterized protein</fullName>
    </submittedName>
</protein>
<proteinExistence type="predicted"/>
<dbReference type="AlphaFoldDB" id="A0A382FNB3"/>
<reference evidence="2" key="1">
    <citation type="submission" date="2018-05" db="EMBL/GenBank/DDBJ databases">
        <authorList>
            <person name="Lanie J.A."/>
            <person name="Ng W.-L."/>
            <person name="Kazmierczak K.M."/>
            <person name="Andrzejewski T.M."/>
            <person name="Davidsen T.M."/>
            <person name="Wayne K.J."/>
            <person name="Tettelin H."/>
            <person name="Glass J.I."/>
            <person name="Rusch D."/>
            <person name="Podicherti R."/>
            <person name="Tsui H.-C.T."/>
            <person name="Winkler M.E."/>
        </authorList>
    </citation>
    <scope>NUCLEOTIDE SEQUENCE</scope>
</reference>
<gene>
    <name evidence="2" type="ORF">METZ01_LOCUS216557</name>
</gene>
<evidence type="ECO:0000256" key="1">
    <source>
        <dbReference type="SAM" id="Phobius"/>
    </source>
</evidence>
<sequence>MPLFSAPYFQGYRAFTRVSTLFYAIHLGFAVLFPLSGLLVWVGGRSVRKVLPAMG</sequence>
<accession>A0A382FNB3</accession>
<feature type="transmembrane region" description="Helical" evidence="1">
    <location>
        <begin position="20"/>
        <end position="42"/>
    </location>
</feature>
<keyword evidence="1" id="KW-1133">Transmembrane helix</keyword>
<keyword evidence="1" id="KW-0472">Membrane</keyword>